<dbReference type="AlphaFoldDB" id="A0A1I0FPK3"/>
<gene>
    <name evidence="2" type="ORF">SAMN04488546_2925</name>
</gene>
<sequence length="64" mass="6707">MDAISFGKAGLQGWRAKLADAVADPVARNSGLTDDQVRAAVGAVFFVLSVVYVGQTLKRLAARS</sequence>
<proteinExistence type="predicted"/>
<organism evidence="2 3">
    <name type="scientific">Geodermatophilus poikilotrophus</name>
    <dbReference type="NCBI Taxonomy" id="1333667"/>
    <lineage>
        <taxon>Bacteria</taxon>
        <taxon>Bacillati</taxon>
        <taxon>Actinomycetota</taxon>
        <taxon>Actinomycetes</taxon>
        <taxon>Geodermatophilales</taxon>
        <taxon>Geodermatophilaceae</taxon>
        <taxon>Geodermatophilus</taxon>
    </lineage>
</organism>
<evidence type="ECO:0000313" key="3">
    <source>
        <dbReference type="Proteomes" id="UP000198507"/>
    </source>
</evidence>
<keyword evidence="1" id="KW-1133">Transmembrane helix</keyword>
<name>A0A1I0FPK3_9ACTN</name>
<keyword evidence="3" id="KW-1185">Reference proteome</keyword>
<evidence type="ECO:0000256" key="1">
    <source>
        <dbReference type="SAM" id="Phobius"/>
    </source>
</evidence>
<accession>A0A1I0FPK3</accession>
<feature type="transmembrane region" description="Helical" evidence="1">
    <location>
        <begin position="37"/>
        <end position="54"/>
    </location>
</feature>
<dbReference type="Proteomes" id="UP000198507">
    <property type="component" value="Unassembled WGS sequence"/>
</dbReference>
<dbReference type="RefSeq" id="WP_012950235.1">
    <property type="nucleotide sequence ID" value="NZ_FOIE01000006.1"/>
</dbReference>
<keyword evidence="1" id="KW-0472">Membrane</keyword>
<evidence type="ECO:0000313" key="2">
    <source>
        <dbReference type="EMBL" id="SET60078.1"/>
    </source>
</evidence>
<dbReference type="EMBL" id="FOIE01000006">
    <property type="protein sequence ID" value="SET60078.1"/>
    <property type="molecule type" value="Genomic_DNA"/>
</dbReference>
<reference evidence="3" key="1">
    <citation type="submission" date="2016-10" db="EMBL/GenBank/DDBJ databases">
        <authorList>
            <person name="Varghese N."/>
            <person name="Submissions S."/>
        </authorList>
    </citation>
    <scope>NUCLEOTIDE SEQUENCE [LARGE SCALE GENOMIC DNA]</scope>
    <source>
        <strain evidence="3">DSM 44209</strain>
    </source>
</reference>
<dbReference type="OrthoDB" id="5193315at2"/>
<protein>
    <submittedName>
        <fullName evidence="2">Uncharacterized protein</fullName>
    </submittedName>
</protein>
<keyword evidence="1" id="KW-0812">Transmembrane</keyword>